<comment type="caution">
    <text evidence="1">The sequence shown here is derived from an EMBL/GenBank/DDBJ whole genome shotgun (WGS) entry which is preliminary data.</text>
</comment>
<dbReference type="EMBL" id="JBHUPE010000001">
    <property type="protein sequence ID" value="MFD2902331.1"/>
    <property type="molecule type" value="Genomic_DNA"/>
</dbReference>
<dbReference type="Proteomes" id="UP001597509">
    <property type="component" value="Unassembled WGS sequence"/>
</dbReference>
<dbReference type="RefSeq" id="WP_206368188.1">
    <property type="nucleotide sequence ID" value="NZ_JBHUPE010000001.1"/>
</dbReference>
<organism evidence="1 2">
    <name type="scientific">Sphingobacterium anhuiense</name>
    <dbReference type="NCBI Taxonomy" id="493780"/>
    <lineage>
        <taxon>Bacteria</taxon>
        <taxon>Pseudomonadati</taxon>
        <taxon>Bacteroidota</taxon>
        <taxon>Sphingobacteriia</taxon>
        <taxon>Sphingobacteriales</taxon>
        <taxon>Sphingobacteriaceae</taxon>
        <taxon>Sphingobacterium</taxon>
    </lineage>
</organism>
<evidence type="ECO:0000313" key="1">
    <source>
        <dbReference type="EMBL" id="MFD2902331.1"/>
    </source>
</evidence>
<evidence type="ECO:0000313" key="2">
    <source>
        <dbReference type="Proteomes" id="UP001597509"/>
    </source>
</evidence>
<name>A0ABW5YQU4_9SPHI</name>
<accession>A0ABW5YQU4</accession>
<reference evidence="2" key="1">
    <citation type="journal article" date="2019" name="Int. J. Syst. Evol. Microbiol.">
        <title>The Global Catalogue of Microorganisms (GCM) 10K type strain sequencing project: providing services to taxonomists for standard genome sequencing and annotation.</title>
        <authorList>
            <consortium name="The Broad Institute Genomics Platform"/>
            <consortium name="The Broad Institute Genome Sequencing Center for Infectious Disease"/>
            <person name="Wu L."/>
            <person name="Ma J."/>
        </authorList>
    </citation>
    <scope>NUCLEOTIDE SEQUENCE [LARGE SCALE GENOMIC DNA]</scope>
    <source>
        <strain evidence="2">KCTC 22209</strain>
    </source>
</reference>
<keyword evidence="2" id="KW-1185">Reference proteome</keyword>
<proteinExistence type="predicted"/>
<sequence>MKDTFFFQLYDPSNDLSDHHMENPQTDSALLNVPFFAICRNKKEKTTLFYLKDKFKISIIASL</sequence>
<gene>
    <name evidence="1" type="ORF">ACFS6I_00215</name>
</gene>
<protein>
    <submittedName>
        <fullName evidence="1">Uncharacterized protein</fullName>
    </submittedName>
</protein>